<organism evidence="3 4">
    <name type="scientific">Nocardioides malaquae</name>
    <dbReference type="NCBI Taxonomy" id="2773426"/>
    <lineage>
        <taxon>Bacteria</taxon>
        <taxon>Bacillati</taxon>
        <taxon>Actinomycetota</taxon>
        <taxon>Actinomycetes</taxon>
        <taxon>Propionibacteriales</taxon>
        <taxon>Nocardioidaceae</taxon>
        <taxon>Nocardioides</taxon>
    </lineage>
</organism>
<feature type="transmembrane region" description="Helical" evidence="1">
    <location>
        <begin position="319"/>
        <end position="341"/>
    </location>
</feature>
<feature type="transmembrane region" description="Helical" evidence="1">
    <location>
        <begin position="141"/>
        <end position="161"/>
    </location>
</feature>
<feature type="transmembrane region" description="Helical" evidence="1">
    <location>
        <begin position="197"/>
        <end position="216"/>
    </location>
</feature>
<feature type="transmembrane region" description="Helical" evidence="1">
    <location>
        <begin position="255"/>
        <end position="274"/>
    </location>
</feature>
<dbReference type="InterPro" id="IPR050879">
    <property type="entry name" value="Acyltransferase_3"/>
</dbReference>
<dbReference type="GO" id="GO:0016746">
    <property type="term" value="F:acyltransferase activity"/>
    <property type="evidence" value="ECO:0007669"/>
    <property type="project" value="UniProtKB-KW"/>
</dbReference>
<evidence type="ECO:0000313" key="3">
    <source>
        <dbReference type="EMBL" id="MBE7324811.1"/>
    </source>
</evidence>
<comment type="caution">
    <text evidence="3">The sequence shown here is derived from an EMBL/GenBank/DDBJ whole genome shotgun (WGS) entry which is preliminary data.</text>
</comment>
<protein>
    <submittedName>
        <fullName evidence="3">Acyltransferase</fullName>
    </submittedName>
</protein>
<feature type="transmembrane region" description="Helical" evidence="1">
    <location>
        <begin position="225"/>
        <end position="243"/>
    </location>
</feature>
<dbReference type="PANTHER" id="PTHR23028">
    <property type="entry name" value="ACETYLTRANSFERASE"/>
    <property type="match status" value="1"/>
</dbReference>
<feature type="transmembrane region" description="Helical" evidence="1">
    <location>
        <begin position="52"/>
        <end position="73"/>
    </location>
</feature>
<sequence length="360" mass="39818">MDPAHKLTSSRQYMLDPFRFLAAFSVLLYHYTFRGHNGGKVESAPSELLQSITQYGYLGVDGFFLISGVVILHSAHGKSVRQYVASRTSRLYPAFWAAVIFTTVLVCLIQPPWRTIPTVTEFLANLTMVPNLADQAYVEPVYWTLWAELRFYAIVFVLVLIRPTLSAFYYLAAAWTASLYVWWIARLFDAPLPLSLVLQPHAGHYFAGGIAIALAARGYKPRQTILIALATWGLSLLAALDFARTVNNDHGSTLAPIPLVTIVTSIYLLIYMAAGNRRAISSKPAARLKALGSLTFPLYLVHASLGYITINAISPHLGFWPAFLVAVALSLTAAWLIRTLVEDKAGPRMRRAILAKESSS</sequence>
<proteinExistence type="predicted"/>
<evidence type="ECO:0000256" key="1">
    <source>
        <dbReference type="SAM" id="Phobius"/>
    </source>
</evidence>
<keyword evidence="4" id="KW-1185">Reference proteome</keyword>
<evidence type="ECO:0000259" key="2">
    <source>
        <dbReference type="Pfam" id="PF01757"/>
    </source>
</evidence>
<feature type="transmembrane region" description="Helical" evidence="1">
    <location>
        <begin position="94"/>
        <end position="113"/>
    </location>
</feature>
<feature type="transmembrane region" description="Helical" evidence="1">
    <location>
        <begin position="168"/>
        <end position="185"/>
    </location>
</feature>
<feature type="transmembrane region" description="Helical" evidence="1">
    <location>
        <begin position="294"/>
        <end position="313"/>
    </location>
</feature>
<dbReference type="RefSeq" id="WP_193638141.1">
    <property type="nucleotide sequence ID" value="NZ_JADCSA010000007.1"/>
</dbReference>
<feature type="transmembrane region" description="Helical" evidence="1">
    <location>
        <begin position="12"/>
        <end position="32"/>
    </location>
</feature>
<keyword evidence="1" id="KW-0812">Transmembrane</keyword>
<keyword evidence="3" id="KW-0012">Acyltransferase</keyword>
<dbReference type="EMBL" id="JADCSA010000007">
    <property type="protein sequence ID" value="MBE7324811.1"/>
    <property type="molecule type" value="Genomic_DNA"/>
</dbReference>
<keyword evidence="3" id="KW-0808">Transferase</keyword>
<keyword evidence="1" id="KW-1133">Transmembrane helix</keyword>
<accession>A0ABR9RTE5</accession>
<keyword evidence="1" id="KW-0472">Membrane</keyword>
<gene>
    <name evidence="3" type="ORF">IEQ44_09105</name>
</gene>
<dbReference type="PANTHER" id="PTHR23028:SF53">
    <property type="entry name" value="ACYL_TRANSF_3 DOMAIN-CONTAINING PROTEIN"/>
    <property type="match status" value="1"/>
</dbReference>
<dbReference type="InterPro" id="IPR002656">
    <property type="entry name" value="Acyl_transf_3_dom"/>
</dbReference>
<evidence type="ECO:0000313" key="4">
    <source>
        <dbReference type="Proteomes" id="UP000756387"/>
    </source>
</evidence>
<dbReference type="Proteomes" id="UP000756387">
    <property type="component" value="Unassembled WGS sequence"/>
</dbReference>
<dbReference type="Pfam" id="PF01757">
    <property type="entry name" value="Acyl_transf_3"/>
    <property type="match status" value="1"/>
</dbReference>
<feature type="domain" description="Acyltransferase 3" evidence="2">
    <location>
        <begin position="15"/>
        <end position="337"/>
    </location>
</feature>
<reference evidence="3 4" key="1">
    <citation type="submission" date="2020-10" db="EMBL/GenBank/DDBJ databases">
        <title>Nocardioides sp. isolated from sludge.</title>
        <authorList>
            <person name="Zhang X."/>
        </authorList>
    </citation>
    <scope>NUCLEOTIDE SEQUENCE [LARGE SCALE GENOMIC DNA]</scope>
    <source>
        <strain evidence="3 4">Y6</strain>
    </source>
</reference>
<name>A0ABR9RTE5_9ACTN</name>